<comment type="caution">
    <text evidence="1">The sequence shown here is derived from an EMBL/GenBank/DDBJ whole genome shotgun (WGS) entry which is preliminary data.</text>
</comment>
<proteinExistence type="predicted"/>
<name>A0ACC2MUZ2_PERAE</name>
<dbReference type="EMBL" id="CM056809">
    <property type="protein sequence ID" value="KAJ8649448.1"/>
    <property type="molecule type" value="Genomic_DNA"/>
</dbReference>
<evidence type="ECO:0000313" key="2">
    <source>
        <dbReference type="Proteomes" id="UP001234297"/>
    </source>
</evidence>
<reference evidence="1 2" key="1">
    <citation type="journal article" date="2022" name="Hortic Res">
        <title>A haplotype resolved chromosomal level avocado genome allows analysis of novel avocado genes.</title>
        <authorList>
            <person name="Nath O."/>
            <person name="Fletcher S.J."/>
            <person name="Hayward A."/>
            <person name="Shaw L.M."/>
            <person name="Masouleh A.K."/>
            <person name="Furtado A."/>
            <person name="Henry R.J."/>
            <person name="Mitter N."/>
        </authorList>
    </citation>
    <scope>NUCLEOTIDE SEQUENCE [LARGE SCALE GENOMIC DNA]</scope>
    <source>
        <strain evidence="2">cv. Hass</strain>
    </source>
</reference>
<organism evidence="1 2">
    <name type="scientific">Persea americana</name>
    <name type="common">Avocado</name>
    <dbReference type="NCBI Taxonomy" id="3435"/>
    <lineage>
        <taxon>Eukaryota</taxon>
        <taxon>Viridiplantae</taxon>
        <taxon>Streptophyta</taxon>
        <taxon>Embryophyta</taxon>
        <taxon>Tracheophyta</taxon>
        <taxon>Spermatophyta</taxon>
        <taxon>Magnoliopsida</taxon>
        <taxon>Magnoliidae</taxon>
        <taxon>Laurales</taxon>
        <taxon>Lauraceae</taxon>
        <taxon>Persea</taxon>
    </lineage>
</organism>
<dbReference type="Proteomes" id="UP001234297">
    <property type="component" value="Chromosome 1"/>
</dbReference>
<accession>A0ACC2MUZ2</accession>
<sequence length="89" mass="9230">MEPSDTLVQTEVIDPSINTEAALAEEFPTVVGSEEIASKPPVQPIGEGAFSVTLIAIEGSAHNANSPVIPQTSDNASFELAPSLALLKE</sequence>
<gene>
    <name evidence="1" type="ORF">MRB53_002471</name>
</gene>
<evidence type="ECO:0000313" key="1">
    <source>
        <dbReference type="EMBL" id="KAJ8649448.1"/>
    </source>
</evidence>
<protein>
    <submittedName>
        <fullName evidence="1">Uncharacterized protein</fullName>
    </submittedName>
</protein>
<keyword evidence="2" id="KW-1185">Reference proteome</keyword>